<protein>
    <recommendedName>
        <fullName evidence="4">DNA replication regulator Sld3 C-terminal domain-containing protein</fullName>
    </recommendedName>
</protein>
<dbReference type="EMBL" id="JABCKV010000070">
    <property type="protein sequence ID" value="KAG5644438.1"/>
    <property type="molecule type" value="Genomic_DNA"/>
</dbReference>
<feature type="compositionally biased region" description="Basic and acidic residues" evidence="1">
    <location>
        <begin position="157"/>
        <end position="171"/>
    </location>
</feature>
<accession>A0A9P7G6G9</accession>
<feature type="compositionally biased region" description="Polar residues" evidence="1">
    <location>
        <begin position="242"/>
        <end position="252"/>
    </location>
</feature>
<feature type="region of interest" description="Disordered" evidence="1">
    <location>
        <begin position="290"/>
        <end position="323"/>
    </location>
</feature>
<feature type="compositionally biased region" description="Low complexity" evidence="1">
    <location>
        <begin position="223"/>
        <end position="236"/>
    </location>
</feature>
<gene>
    <name evidence="2" type="ORF">DXG03_008533</name>
</gene>
<dbReference type="Proteomes" id="UP000775547">
    <property type="component" value="Unassembled WGS sequence"/>
</dbReference>
<feature type="region of interest" description="Disordered" evidence="1">
    <location>
        <begin position="223"/>
        <end position="278"/>
    </location>
</feature>
<proteinExistence type="predicted"/>
<comment type="caution">
    <text evidence="2">The sequence shown here is derived from an EMBL/GenBank/DDBJ whole genome shotgun (WGS) entry which is preliminary data.</text>
</comment>
<sequence>MPLKLLVPSLLRVNSGYAEPHVLHTLLKPLLQTARSASRKYNTELPQILSNGGGAGEIEESMVWYALSYEKADDELWTRNTAVAGPWEDVQWRAKWLECMEQREYENSSSSELLTDQPFRYQIQILLYFLIVSLPEPPPPLPTPLRAAKPRKGKRNGPREATEPREEPVIERPPRECLEIFMDKLSMWQLMEGIGTVSKSFDASSRDKPLDWMQIFFQEIVQPQSASPSSSRATSPERQASPARSTTSSKVQTDLPRSLSVSLAQERSERERSVTAGALKKRVLNREVSMSRAFKPKARPSQDDENKAKAAETTRKLEEAAKKAPVKAQGVLLVEATPTKPKHSRSASTFSFNGTRTQSFSLQSSLGAKDDGDDDEDEWLLPGSSSPDVLLLGRGRGVDEAQATGLLADTPTKRSRLR</sequence>
<feature type="compositionally biased region" description="Basic and acidic residues" evidence="1">
    <location>
        <begin position="300"/>
        <end position="322"/>
    </location>
</feature>
<organism evidence="2 3">
    <name type="scientific">Asterophora parasitica</name>
    <dbReference type="NCBI Taxonomy" id="117018"/>
    <lineage>
        <taxon>Eukaryota</taxon>
        <taxon>Fungi</taxon>
        <taxon>Dikarya</taxon>
        <taxon>Basidiomycota</taxon>
        <taxon>Agaricomycotina</taxon>
        <taxon>Agaricomycetes</taxon>
        <taxon>Agaricomycetidae</taxon>
        <taxon>Agaricales</taxon>
        <taxon>Tricholomatineae</taxon>
        <taxon>Lyophyllaceae</taxon>
        <taxon>Asterophora</taxon>
    </lineage>
</organism>
<dbReference type="OrthoDB" id="3003917at2759"/>
<reference evidence="2" key="2">
    <citation type="submission" date="2021-10" db="EMBL/GenBank/DDBJ databases">
        <title>Phylogenomics reveals ancestral predisposition of the termite-cultivated fungus Termitomyces towards a domesticated lifestyle.</title>
        <authorList>
            <person name="Auxier B."/>
            <person name="Grum-Grzhimaylo A."/>
            <person name="Cardenas M.E."/>
            <person name="Lodge J.D."/>
            <person name="Laessoe T."/>
            <person name="Pedersen O."/>
            <person name="Smith M.E."/>
            <person name="Kuyper T.W."/>
            <person name="Franco-Molano E.A."/>
            <person name="Baroni T.J."/>
            <person name="Aanen D.K."/>
        </authorList>
    </citation>
    <scope>NUCLEOTIDE SEQUENCE</scope>
    <source>
        <strain evidence="2">AP01</strain>
        <tissue evidence="2">Mycelium</tissue>
    </source>
</reference>
<keyword evidence="3" id="KW-1185">Reference proteome</keyword>
<evidence type="ECO:0008006" key="4">
    <source>
        <dbReference type="Google" id="ProtNLM"/>
    </source>
</evidence>
<evidence type="ECO:0000313" key="3">
    <source>
        <dbReference type="Proteomes" id="UP000775547"/>
    </source>
</evidence>
<dbReference type="AlphaFoldDB" id="A0A9P7G6G9"/>
<evidence type="ECO:0000313" key="2">
    <source>
        <dbReference type="EMBL" id="KAG5644438.1"/>
    </source>
</evidence>
<name>A0A9P7G6G9_9AGAR</name>
<reference evidence="2" key="1">
    <citation type="submission" date="2020-07" db="EMBL/GenBank/DDBJ databases">
        <authorList>
            <person name="Nieuwenhuis M."/>
            <person name="Van De Peppel L.J.J."/>
        </authorList>
    </citation>
    <scope>NUCLEOTIDE SEQUENCE</scope>
    <source>
        <strain evidence="2">AP01</strain>
        <tissue evidence="2">Mycelium</tissue>
    </source>
</reference>
<feature type="region of interest" description="Disordered" evidence="1">
    <location>
        <begin position="359"/>
        <end position="418"/>
    </location>
</feature>
<feature type="region of interest" description="Disordered" evidence="1">
    <location>
        <begin position="141"/>
        <end position="171"/>
    </location>
</feature>
<evidence type="ECO:0000256" key="1">
    <source>
        <dbReference type="SAM" id="MobiDB-lite"/>
    </source>
</evidence>